<organism evidence="10 11">
    <name type="scientific">Aristophania vespae</name>
    <dbReference type="NCBI Taxonomy" id="2697033"/>
    <lineage>
        <taxon>Bacteria</taxon>
        <taxon>Pseudomonadati</taxon>
        <taxon>Pseudomonadota</taxon>
        <taxon>Alphaproteobacteria</taxon>
        <taxon>Acetobacterales</taxon>
        <taxon>Acetobacteraceae</taxon>
        <taxon>Aristophania</taxon>
    </lineage>
</organism>
<dbReference type="KEGG" id="bomb:GT348_01025"/>
<dbReference type="SUPFAM" id="SSF52540">
    <property type="entry name" value="P-loop containing nucleoside triphosphate hydrolases"/>
    <property type="match status" value="1"/>
</dbReference>
<comment type="subcellular location">
    <subcellularLocation>
        <location evidence="8">Cytoplasm</location>
    </subcellularLocation>
</comment>
<protein>
    <recommendedName>
        <fullName evidence="8">Cytidylate kinase</fullName>
        <shortName evidence="8">CK</shortName>
        <ecNumber evidence="8">2.7.4.25</ecNumber>
    </recommendedName>
    <alternativeName>
        <fullName evidence="8">Cytidine monophosphate kinase</fullName>
        <shortName evidence="8">CMP kinase</shortName>
    </alternativeName>
</protein>
<dbReference type="GO" id="GO:0005524">
    <property type="term" value="F:ATP binding"/>
    <property type="evidence" value="ECO:0007669"/>
    <property type="project" value="UniProtKB-UniRule"/>
</dbReference>
<dbReference type="RefSeq" id="WP_160618148.1">
    <property type="nucleotide sequence ID" value="NZ_CP047652.1"/>
</dbReference>
<keyword evidence="5 8" id="KW-0067">ATP-binding</keyword>
<dbReference type="Proteomes" id="UP000463975">
    <property type="component" value="Chromosome"/>
</dbReference>
<dbReference type="GO" id="GO:0005737">
    <property type="term" value="C:cytoplasm"/>
    <property type="evidence" value="ECO:0007669"/>
    <property type="project" value="UniProtKB-SubCell"/>
</dbReference>
<evidence type="ECO:0000313" key="10">
    <source>
        <dbReference type="EMBL" id="QHI95070.1"/>
    </source>
</evidence>
<reference evidence="10 11" key="1">
    <citation type="submission" date="2020-01" db="EMBL/GenBank/DDBJ databases">
        <title>Genome sequencing of strain KACC 21507.</title>
        <authorList>
            <person name="Heo J."/>
            <person name="Kim S.-J."/>
            <person name="Kim J.-S."/>
            <person name="Hong S.-B."/>
            <person name="Kwon S.-W."/>
        </authorList>
    </citation>
    <scope>NUCLEOTIDE SEQUENCE [LARGE SCALE GENOMIC DNA]</scope>
    <source>
        <strain evidence="10 11">KACC 21507</strain>
    </source>
</reference>
<dbReference type="CDD" id="cd02020">
    <property type="entry name" value="CMPK"/>
    <property type="match status" value="1"/>
</dbReference>
<comment type="catalytic activity">
    <reaction evidence="7 8">
        <text>CMP + ATP = CDP + ADP</text>
        <dbReference type="Rhea" id="RHEA:11600"/>
        <dbReference type="ChEBI" id="CHEBI:30616"/>
        <dbReference type="ChEBI" id="CHEBI:58069"/>
        <dbReference type="ChEBI" id="CHEBI:60377"/>
        <dbReference type="ChEBI" id="CHEBI:456216"/>
        <dbReference type="EC" id="2.7.4.25"/>
    </reaction>
</comment>
<proteinExistence type="inferred from homology"/>
<dbReference type="AlphaFoldDB" id="A0A6P1NEU0"/>
<dbReference type="HAMAP" id="MF_00238">
    <property type="entry name" value="Cytidyl_kinase_type1"/>
    <property type="match status" value="1"/>
</dbReference>
<comment type="catalytic activity">
    <reaction evidence="6 8">
        <text>dCMP + ATP = dCDP + ADP</text>
        <dbReference type="Rhea" id="RHEA:25094"/>
        <dbReference type="ChEBI" id="CHEBI:30616"/>
        <dbReference type="ChEBI" id="CHEBI:57566"/>
        <dbReference type="ChEBI" id="CHEBI:58593"/>
        <dbReference type="ChEBI" id="CHEBI:456216"/>
        <dbReference type="EC" id="2.7.4.25"/>
    </reaction>
</comment>
<gene>
    <name evidence="8" type="primary">cmk</name>
    <name evidence="10" type="ORF">GT348_01025</name>
</gene>
<dbReference type="Gene3D" id="3.40.50.300">
    <property type="entry name" value="P-loop containing nucleotide triphosphate hydrolases"/>
    <property type="match status" value="1"/>
</dbReference>
<evidence type="ECO:0000256" key="4">
    <source>
        <dbReference type="ARBA" id="ARBA00022777"/>
    </source>
</evidence>
<dbReference type="NCBIfam" id="TIGR00017">
    <property type="entry name" value="cmk"/>
    <property type="match status" value="1"/>
</dbReference>
<feature type="domain" description="Cytidylate kinase" evidence="9">
    <location>
        <begin position="9"/>
        <end position="208"/>
    </location>
</feature>
<dbReference type="InterPro" id="IPR027417">
    <property type="entry name" value="P-loop_NTPase"/>
</dbReference>
<evidence type="ECO:0000313" key="11">
    <source>
        <dbReference type="Proteomes" id="UP000463975"/>
    </source>
</evidence>
<comment type="similarity">
    <text evidence="1 8">Belongs to the cytidylate kinase family. Type 1 subfamily.</text>
</comment>
<evidence type="ECO:0000259" key="9">
    <source>
        <dbReference type="Pfam" id="PF02224"/>
    </source>
</evidence>
<evidence type="ECO:0000256" key="1">
    <source>
        <dbReference type="ARBA" id="ARBA00009427"/>
    </source>
</evidence>
<keyword evidence="11" id="KW-1185">Reference proteome</keyword>
<keyword evidence="4 8" id="KW-0418">Kinase</keyword>
<dbReference type="Pfam" id="PF02224">
    <property type="entry name" value="Cytidylate_kin"/>
    <property type="match status" value="1"/>
</dbReference>
<keyword evidence="8" id="KW-0963">Cytoplasm</keyword>
<dbReference type="InterPro" id="IPR011994">
    <property type="entry name" value="Cytidylate_kinase_dom"/>
</dbReference>
<dbReference type="GO" id="GO:0006220">
    <property type="term" value="P:pyrimidine nucleotide metabolic process"/>
    <property type="evidence" value="ECO:0007669"/>
    <property type="project" value="UniProtKB-UniRule"/>
</dbReference>
<evidence type="ECO:0000256" key="6">
    <source>
        <dbReference type="ARBA" id="ARBA00047615"/>
    </source>
</evidence>
<evidence type="ECO:0000256" key="5">
    <source>
        <dbReference type="ARBA" id="ARBA00022840"/>
    </source>
</evidence>
<evidence type="ECO:0000256" key="7">
    <source>
        <dbReference type="ARBA" id="ARBA00048478"/>
    </source>
</evidence>
<evidence type="ECO:0000256" key="8">
    <source>
        <dbReference type="HAMAP-Rule" id="MF_00238"/>
    </source>
</evidence>
<dbReference type="EC" id="2.7.4.25" evidence="8"/>
<keyword evidence="2 8" id="KW-0808">Transferase</keyword>
<evidence type="ECO:0000256" key="2">
    <source>
        <dbReference type="ARBA" id="ARBA00022679"/>
    </source>
</evidence>
<keyword evidence="3 8" id="KW-0547">Nucleotide-binding</keyword>
<sequence>MKRPSKLVIAVDGPAAAGKGTLAKALAQALGLPYLDTGLLYRAVARRTLDAGADPREDATSFAKALEPRDLERKDLREAEIDQAASLVAKQPGVRAALLERQRHFGQVSGAVIDGRDIGTVVFPQADMKFFITASPEIRAQRRYLQRFGSLAVSHEGLQKEIDAIIKRDQQDASRDVAPLKPAQDAVEILTDQLSAEDVLQKALEIMRKRGFVE</sequence>
<feature type="binding site" evidence="8">
    <location>
        <begin position="13"/>
        <end position="21"/>
    </location>
    <ligand>
        <name>ATP</name>
        <dbReference type="ChEBI" id="CHEBI:30616"/>
    </ligand>
</feature>
<dbReference type="InterPro" id="IPR003136">
    <property type="entry name" value="Cytidylate_kin"/>
</dbReference>
<accession>A0A6P1NEU0</accession>
<dbReference type="GO" id="GO:0036431">
    <property type="term" value="F:dCMP kinase activity"/>
    <property type="evidence" value="ECO:0007669"/>
    <property type="project" value="InterPro"/>
</dbReference>
<evidence type="ECO:0000256" key="3">
    <source>
        <dbReference type="ARBA" id="ARBA00022741"/>
    </source>
</evidence>
<dbReference type="EMBL" id="CP047652">
    <property type="protein sequence ID" value="QHI95070.1"/>
    <property type="molecule type" value="Genomic_DNA"/>
</dbReference>
<name>A0A6P1NEU0_9PROT</name>